<dbReference type="InterPro" id="IPR018957">
    <property type="entry name" value="Znf_C3HC4_RING-type"/>
</dbReference>
<dbReference type="PROSITE" id="PS00518">
    <property type="entry name" value="ZF_RING_1"/>
    <property type="match status" value="1"/>
</dbReference>
<evidence type="ECO:0000256" key="2">
    <source>
        <dbReference type="ARBA" id="ARBA00022771"/>
    </source>
</evidence>
<evidence type="ECO:0000256" key="1">
    <source>
        <dbReference type="ARBA" id="ARBA00022723"/>
    </source>
</evidence>
<feature type="domain" description="RING-type" evidence="5">
    <location>
        <begin position="62"/>
        <end position="89"/>
    </location>
</feature>
<evidence type="ECO:0000256" key="4">
    <source>
        <dbReference type="PROSITE-ProRule" id="PRU00175"/>
    </source>
</evidence>
<organism evidence="6 7">
    <name type="scientific">Mya arenaria</name>
    <name type="common">Soft-shell clam</name>
    <dbReference type="NCBI Taxonomy" id="6604"/>
    <lineage>
        <taxon>Eukaryota</taxon>
        <taxon>Metazoa</taxon>
        <taxon>Spiralia</taxon>
        <taxon>Lophotrochozoa</taxon>
        <taxon>Mollusca</taxon>
        <taxon>Bivalvia</taxon>
        <taxon>Autobranchia</taxon>
        <taxon>Heteroconchia</taxon>
        <taxon>Euheterodonta</taxon>
        <taxon>Imparidentia</taxon>
        <taxon>Neoheterodontei</taxon>
        <taxon>Myida</taxon>
        <taxon>Myoidea</taxon>
        <taxon>Myidae</taxon>
        <taxon>Mya</taxon>
    </lineage>
</organism>
<name>A0ABY7EE81_MYAAR</name>
<protein>
    <recommendedName>
        <fullName evidence="5">RING-type domain-containing protein</fullName>
    </recommendedName>
</protein>
<keyword evidence="3" id="KW-0862">Zinc</keyword>
<keyword evidence="1" id="KW-0479">Metal-binding</keyword>
<dbReference type="PROSITE" id="PS50089">
    <property type="entry name" value="ZF_RING_2"/>
    <property type="match status" value="1"/>
</dbReference>
<dbReference type="EMBL" id="CP111017">
    <property type="protein sequence ID" value="WAR08332.1"/>
    <property type="molecule type" value="Genomic_DNA"/>
</dbReference>
<evidence type="ECO:0000259" key="5">
    <source>
        <dbReference type="PROSITE" id="PS50089"/>
    </source>
</evidence>
<evidence type="ECO:0000256" key="3">
    <source>
        <dbReference type="ARBA" id="ARBA00022833"/>
    </source>
</evidence>
<evidence type="ECO:0000313" key="6">
    <source>
        <dbReference type="EMBL" id="WAR08332.1"/>
    </source>
</evidence>
<reference evidence="6" key="1">
    <citation type="submission" date="2022-11" db="EMBL/GenBank/DDBJ databases">
        <title>Centuries of genome instability and evolution in soft-shell clam transmissible cancer (bioRxiv).</title>
        <authorList>
            <person name="Hart S.F.M."/>
            <person name="Yonemitsu M.A."/>
            <person name="Giersch R.M."/>
            <person name="Beal B.F."/>
            <person name="Arriagada G."/>
            <person name="Davis B.W."/>
            <person name="Ostrander E.A."/>
            <person name="Goff S.P."/>
            <person name="Metzger M.J."/>
        </authorList>
    </citation>
    <scope>NUCLEOTIDE SEQUENCE</scope>
    <source>
        <strain evidence="6">MELC-2E11</strain>
        <tissue evidence="6">Siphon/mantle</tissue>
    </source>
</reference>
<accession>A0ABY7EE81</accession>
<dbReference type="Pfam" id="PF00097">
    <property type="entry name" value="zf-C3HC4"/>
    <property type="match status" value="1"/>
</dbReference>
<dbReference type="InterPro" id="IPR001841">
    <property type="entry name" value="Znf_RING"/>
</dbReference>
<proteinExistence type="predicted"/>
<sequence>MANGLKMNGCHDNVFHPGEPKNGLKPVYTANSSEFGGRKIRKVSDKEYQRDVTIGKAPDTFPCGHVLCHKCIRRHMTPSLEDKLCCPLCGKEASKIFTADPGTSLGYNVDEVDNITLLSNFDDMTKKFNGLKFSIRQLHRESVQSRSLAMTFTNCGCHLCNENHGTLQVLQEFNELQVTHVRPKLPPRAYYRLCQGDVVTSFYSQVNSCCICVPCTYKELRESEHFPTLRLLSDNEATHNPISVLAEVGKIIAKNTAPLESLHGKNVIEVDHKIRLQESADEFNFRETSDRIKRMVTEQEQNLIKLASYRIQDKGGLYHIKGSNSIEQNLNESVVW</sequence>
<dbReference type="SUPFAM" id="SSF57850">
    <property type="entry name" value="RING/U-box"/>
    <property type="match status" value="1"/>
</dbReference>
<dbReference type="CDD" id="cd16449">
    <property type="entry name" value="RING-HC"/>
    <property type="match status" value="1"/>
</dbReference>
<keyword evidence="7" id="KW-1185">Reference proteome</keyword>
<evidence type="ECO:0000313" key="7">
    <source>
        <dbReference type="Proteomes" id="UP001164746"/>
    </source>
</evidence>
<dbReference type="Gene3D" id="3.30.40.10">
    <property type="entry name" value="Zinc/RING finger domain, C3HC4 (zinc finger)"/>
    <property type="match status" value="1"/>
</dbReference>
<dbReference type="InterPro" id="IPR013083">
    <property type="entry name" value="Znf_RING/FYVE/PHD"/>
</dbReference>
<gene>
    <name evidence="6" type="ORF">MAR_018290</name>
</gene>
<dbReference type="InterPro" id="IPR017907">
    <property type="entry name" value="Znf_RING_CS"/>
</dbReference>
<dbReference type="Proteomes" id="UP001164746">
    <property type="component" value="Chromosome 6"/>
</dbReference>
<keyword evidence="2 4" id="KW-0863">Zinc-finger</keyword>